<gene>
    <name evidence="1" type="ORF">RhiirA5_425856</name>
</gene>
<dbReference type="EMBL" id="LLXJ01001473">
    <property type="protein sequence ID" value="PKC02011.1"/>
    <property type="molecule type" value="Genomic_DNA"/>
</dbReference>
<protein>
    <submittedName>
        <fullName evidence="1">Uncharacterized protein</fullName>
    </submittedName>
</protein>
<name>A0A2N0P590_9GLOM</name>
<sequence>KDLETVLKYFGERLENGLGGPQGMTWKRNDLGTVLEILGNSLGKAIVDAVL</sequence>
<dbReference type="Proteomes" id="UP000232722">
    <property type="component" value="Unassembled WGS sequence"/>
</dbReference>
<dbReference type="AlphaFoldDB" id="A0A2N0P590"/>
<reference evidence="1 2" key="1">
    <citation type="submission" date="2016-04" db="EMBL/GenBank/DDBJ databases">
        <title>Genome analyses suggest a sexual origin of heterokaryosis in a supposedly ancient asexual fungus.</title>
        <authorList>
            <person name="Ropars J."/>
            <person name="Sedzielewska K."/>
            <person name="Noel J."/>
            <person name="Charron P."/>
            <person name="Farinelli L."/>
            <person name="Marton T."/>
            <person name="Kruger M."/>
            <person name="Pelin A."/>
            <person name="Brachmann A."/>
            <person name="Corradi N."/>
        </authorList>
    </citation>
    <scope>NUCLEOTIDE SEQUENCE [LARGE SCALE GENOMIC DNA]</scope>
    <source>
        <strain evidence="1 2">A5</strain>
    </source>
</reference>
<organism evidence="1 2">
    <name type="scientific">Rhizophagus irregularis</name>
    <dbReference type="NCBI Taxonomy" id="588596"/>
    <lineage>
        <taxon>Eukaryota</taxon>
        <taxon>Fungi</taxon>
        <taxon>Fungi incertae sedis</taxon>
        <taxon>Mucoromycota</taxon>
        <taxon>Glomeromycotina</taxon>
        <taxon>Glomeromycetes</taxon>
        <taxon>Glomerales</taxon>
        <taxon>Glomeraceae</taxon>
        <taxon>Rhizophagus</taxon>
    </lineage>
</organism>
<evidence type="ECO:0000313" key="1">
    <source>
        <dbReference type="EMBL" id="PKC02011.1"/>
    </source>
</evidence>
<evidence type="ECO:0000313" key="2">
    <source>
        <dbReference type="Proteomes" id="UP000232722"/>
    </source>
</evidence>
<feature type="non-terminal residue" evidence="1">
    <location>
        <position position="1"/>
    </location>
</feature>
<comment type="caution">
    <text evidence="1">The sequence shown here is derived from an EMBL/GenBank/DDBJ whole genome shotgun (WGS) entry which is preliminary data.</text>
</comment>
<accession>A0A2N0P590</accession>
<reference evidence="1 2" key="2">
    <citation type="submission" date="2017-09" db="EMBL/GenBank/DDBJ databases">
        <title>Extensive intraspecific genome diversity in a model arbuscular mycorrhizal fungus.</title>
        <authorList>
            <person name="Chen E.C."/>
            <person name="Morin E."/>
            <person name="Beaudet D."/>
            <person name="Noel J."/>
            <person name="Ndikumana S."/>
            <person name="Charron P."/>
            <person name="St-Onge C."/>
            <person name="Giorgi J."/>
            <person name="Grigoriev I.V."/>
            <person name="Roux C."/>
            <person name="Martin F.M."/>
            <person name="Corradi N."/>
        </authorList>
    </citation>
    <scope>NUCLEOTIDE SEQUENCE [LARGE SCALE GENOMIC DNA]</scope>
    <source>
        <strain evidence="1 2">A5</strain>
    </source>
</reference>
<proteinExistence type="predicted"/>